<accession>A0AAE1S8R1</accession>
<gene>
    <name evidence="2" type="ORF">RND71_016355</name>
</gene>
<dbReference type="Proteomes" id="UP001291623">
    <property type="component" value="Unassembled WGS sequence"/>
</dbReference>
<reference evidence="2" key="1">
    <citation type="submission" date="2023-12" db="EMBL/GenBank/DDBJ databases">
        <title>Genome assembly of Anisodus tanguticus.</title>
        <authorList>
            <person name="Wang Y.-J."/>
        </authorList>
    </citation>
    <scope>NUCLEOTIDE SEQUENCE</scope>
    <source>
        <strain evidence="2">KB-2021</strain>
        <tissue evidence="2">Leaf</tissue>
    </source>
</reference>
<sequence>MIADTNEFLNWFRARIFKLSTEGRANDELISLAVGPALKLKMKHYWMKFINKRKLNLILCTNDRENDLQVSLHRNDVEPQSINYNHTSTQAQTSAHNEEDDFINDKYIDASEGEDSKEELLDDNDGDDSDTSS</sequence>
<comment type="caution">
    <text evidence="2">The sequence shown here is derived from an EMBL/GenBank/DDBJ whole genome shotgun (WGS) entry which is preliminary data.</text>
</comment>
<evidence type="ECO:0000256" key="1">
    <source>
        <dbReference type="SAM" id="MobiDB-lite"/>
    </source>
</evidence>
<feature type="region of interest" description="Disordered" evidence="1">
    <location>
        <begin position="78"/>
        <end position="133"/>
    </location>
</feature>
<evidence type="ECO:0000313" key="3">
    <source>
        <dbReference type="Proteomes" id="UP001291623"/>
    </source>
</evidence>
<protein>
    <submittedName>
        <fullName evidence="2">Uncharacterized protein</fullName>
    </submittedName>
</protein>
<evidence type="ECO:0000313" key="2">
    <source>
        <dbReference type="EMBL" id="KAK4364997.1"/>
    </source>
</evidence>
<dbReference type="EMBL" id="JAVYJV010000008">
    <property type="protein sequence ID" value="KAK4364997.1"/>
    <property type="molecule type" value="Genomic_DNA"/>
</dbReference>
<feature type="compositionally biased region" description="Acidic residues" evidence="1">
    <location>
        <begin position="111"/>
        <end position="133"/>
    </location>
</feature>
<name>A0AAE1S8R1_9SOLA</name>
<organism evidence="2 3">
    <name type="scientific">Anisodus tanguticus</name>
    <dbReference type="NCBI Taxonomy" id="243964"/>
    <lineage>
        <taxon>Eukaryota</taxon>
        <taxon>Viridiplantae</taxon>
        <taxon>Streptophyta</taxon>
        <taxon>Embryophyta</taxon>
        <taxon>Tracheophyta</taxon>
        <taxon>Spermatophyta</taxon>
        <taxon>Magnoliopsida</taxon>
        <taxon>eudicotyledons</taxon>
        <taxon>Gunneridae</taxon>
        <taxon>Pentapetalae</taxon>
        <taxon>asterids</taxon>
        <taxon>lamiids</taxon>
        <taxon>Solanales</taxon>
        <taxon>Solanaceae</taxon>
        <taxon>Solanoideae</taxon>
        <taxon>Hyoscyameae</taxon>
        <taxon>Anisodus</taxon>
    </lineage>
</organism>
<feature type="compositionally biased region" description="Polar residues" evidence="1">
    <location>
        <begin position="78"/>
        <end position="95"/>
    </location>
</feature>
<dbReference type="AlphaFoldDB" id="A0AAE1S8R1"/>
<keyword evidence="3" id="KW-1185">Reference proteome</keyword>
<proteinExistence type="predicted"/>